<reference evidence="8 9" key="1">
    <citation type="submission" date="2018-10" db="EMBL/GenBank/DDBJ databases">
        <title>Comparative analysis of microorganisms from saline springs in Andes Mountain Range, Colombia.</title>
        <authorList>
            <person name="Rubin E."/>
        </authorList>
    </citation>
    <scope>NUCLEOTIDE SEQUENCE [LARGE SCALE GENOMIC DNA]</scope>
    <source>
        <strain evidence="8 9">USBA 36</strain>
    </source>
</reference>
<evidence type="ECO:0000256" key="2">
    <source>
        <dbReference type="ARBA" id="ARBA00010766"/>
    </source>
</evidence>
<dbReference type="Gene3D" id="1.10.357.10">
    <property type="entry name" value="Tetracycline Repressor, domain 2"/>
    <property type="match status" value="1"/>
</dbReference>
<comment type="pathway">
    <text evidence="1">Cofactor biosynthesis; ubiquinone biosynthesis.</text>
</comment>
<feature type="domain" description="COQ9 C-terminal" evidence="7">
    <location>
        <begin position="127"/>
        <end position="195"/>
    </location>
</feature>
<organism evidence="8 9">
    <name type="scientific">Oceanibaculum indicum</name>
    <dbReference type="NCBI Taxonomy" id="526216"/>
    <lineage>
        <taxon>Bacteria</taxon>
        <taxon>Pseudomonadati</taxon>
        <taxon>Pseudomonadota</taxon>
        <taxon>Alphaproteobacteria</taxon>
        <taxon>Rhodospirillales</taxon>
        <taxon>Oceanibaculaceae</taxon>
        <taxon>Oceanibaculum</taxon>
    </lineage>
</organism>
<gene>
    <name evidence="8" type="ORF">BCL74_1647</name>
</gene>
<dbReference type="InterPro" id="IPR012762">
    <property type="entry name" value="Ubiq_biosynth_COQ9"/>
</dbReference>
<keyword evidence="4" id="KW-0809">Transit peptide</keyword>
<evidence type="ECO:0000256" key="6">
    <source>
        <dbReference type="ARBA" id="ARBA00058104"/>
    </source>
</evidence>
<evidence type="ECO:0000259" key="7">
    <source>
        <dbReference type="Pfam" id="PF08511"/>
    </source>
</evidence>
<comment type="similarity">
    <text evidence="2">Belongs to the COQ9 family.</text>
</comment>
<evidence type="ECO:0000256" key="5">
    <source>
        <dbReference type="ARBA" id="ARBA00023121"/>
    </source>
</evidence>
<protein>
    <submittedName>
        <fullName evidence="8">Ubiquinone biosynthesis protein COQ9</fullName>
    </submittedName>
</protein>
<dbReference type="EMBL" id="RBIG01000001">
    <property type="protein sequence ID" value="RKQ73855.1"/>
    <property type="molecule type" value="Genomic_DNA"/>
</dbReference>
<evidence type="ECO:0000313" key="9">
    <source>
        <dbReference type="Proteomes" id="UP000277424"/>
    </source>
</evidence>
<sequence length="231" mass="25462">MVRTASKKMNMDDLPTLRDALIEATLPHIAFDGWAAQALRHGAVDLELPPEAVERAFPGGAADAVAHFIAKADREMLDALDKMDLPSMKVRDRIATAIRVRLEQAADHKEAVRKALAFTALPQYAGLALKSLYRTVDAIWYAAGDTATDYNFYTKRALLAGVYSATLLYWLEDKSEGHEATWTFLDRRIANVMSIPKLTGKLRGVAGKLPNPFLLFRGPKGGRRGPFRPAA</sequence>
<comment type="function">
    <text evidence="6">Membrane-associated protein that warps the membrane surface to access and bind aromatic isoprenes with high specificity, including ubiquinone (CoQ) isoprene intermediates and presents them directly to COQ7, therefore facilitating the COQ7-mediated hydroxylase step. Participates in the biosynthesis of coenzyme Q, also named ubiquinone, an essential lipid-soluble electron transporter for aerobic cellular respiration.</text>
</comment>
<dbReference type="AlphaFoldDB" id="A0A420WSH6"/>
<name>A0A420WSH6_9PROT</name>
<dbReference type="GO" id="GO:0008289">
    <property type="term" value="F:lipid binding"/>
    <property type="evidence" value="ECO:0007669"/>
    <property type="project" value="UniProtKB-KW"/>
</dbReference>
<evidence type="ECO:0000313" key="8">
    <source>
        <dbReference type="EMBL" id="RKQ73855.1"/>
    </source>
</evidence>
<comment type="caution">
    <text evidence="8">The sequence shown here is derived from an EMBL/GenBank/DDBJ whole genome shotgun (WGS) entry which is preliminary data.</text>
</comment>
<accession>A0A420WSH6</accession>
<evidence type="ECO:0000256" key="3">
    <source>
        <dbReference type="ARBA" id="ARBA00022688"/>
    </source>
</evidence>
<dbReference type="Pfam" id="PF08511">
    <property type="entry name" value="COQ9"/>
    <property type="match status" value="1"/>
</dbReference>
<evidence type="ECO:0000256" key="1">
    <source>
        <dbReference type="ARBA" id="ARBA00004749"/>
    </source>
</evidence>
<keyword evidence="3" id="KW-0831">Ubiquinone biosynthesis</keyword>
<proteinExistence type="inferred from homology"/>
<keyword evidence="5" id="KW-0446">Lipid-binding</keyword>
<dbReference type="PANTHER" id="PTHR21427:SF19">
    <property type="entry name" value="UBIQUINONE BIOSYNTHESIS PROTEIN COQ9, MITOCHONDRIAL"/>
    <property type="match status" value="1"/>
</dbReference>
<dbReference type="InterPro" id="IPR013718">
    <property type="entry name" value="COQ9_C"/>
</dbReference>
<dbReference type="PANTHER" id="PTHR21427">
    <property type="entry name" value="UBIQUINONE BIOSYNTHESIS PROTEIN COQ9, MITOCHONDRIAL"/>
    <property type="match status" value="1"/>
</dbReference>
<dbReference type="Proteomes" id="UP000277424">
    <property type="component" value="Unassembled WGS sequence"/>
</dbReference>
<dbReference type="NCBIfam" id="TIGR02396">
    <property type="entry name" value="diverge_rpsU"/>
    <property type="match status" value="1"/>
</dbReference>
<keyword evidence="8" id="KW-0830">Ubiquinone</keyword>
<evidence type="ECO:0000256" key="4">
    <source>
        <dbReference type="ARBA" id="ARBA00022946"/>
    </source>
</evidence>
<dbReference type="GO" id="GO:0006744">
    <property type="term" value="P:ubiquinone biosynthetic process"/>
    <property type="evidence" value="ECO:0007669"/>
    <property type="project" value="UniProtKB-KW"/>
</dbReference>